<dbReference type="Pfam" id="PF13712">
    <property type="entry name" value="Glyco_tranf_2_5"/>
    <property type="match status" value="1"/>
</dbReference>
<dbReference type="SUPFAM" id="SSF53448">
    <property type="entry name" value="Nucleotide-diphospho-sugar transferases"/>
    <property type="match status" value="1"/>
</dbReference>
<dbReference type="RefSeq" id="WP_056684442.1">
    <property type="nucleotide sequence ID" value="NZ_LJIX01000006.1"/>
</dbReference>
<dbReference type="PATRIC" id="fig|1637975.4.peg.2339"/>
<accession>A0A0Q3QNM0</accession>
<dbReference type="Gene3D" id="3.90.550.10">
    <property type="entry name" value="Spore Coat Polysaccharide Biosynthesis Protein SpsA, Chain A"/>
    <property type="match status" value="1"/>
</dbReference>
<comment type="caution">
    <text evidence="2">The sequence shown here is derived from an EMBL/GenBank/DDBJ whole genome shotgun (WGS) entry which is preliminary data.</text>
</comment>
<keyword evidence="3" id="KW-1185">Reference proteome</keyword>
<dbReference type="AlphaFoldDB" id="A0A0Q3QNM0"/>
<reference evidence="2 3" key="1">
    <citation type="submission" date="2015-09" db="EMBL/GenBank/DDBJ databases">
        <title>Genome sequencing project for genomic taxonomy and phylogenomics of Bacillus-like bacteria.</title>
        <authorList>
            <person name="Liu B."/>
            <person name="Wang J."/>
            <person name="Zhu Y."/>
            <person name="Liu G."/>
            <person name="Chen Q."/>
            <person name="Chen Z."/>
            <person name="Lan J."/>
            <person name="Che J."/>
            <person name="Ge C."/>
            <person name="Shi H."/>
            <person name="Pan Z."/>
            <person name="Liu X."/>
        </authorList>
    </citation>
    <scope>NUCLEOTIDE SEQUENCE [LARGE SCALE GENOMIC DNA]</scope>
    <source>
        <strain evidence="2 3">FJAT-18043</strain>
    </source>
</reference>
<gene>
    <name evidence="2" type="ORF">AN957_12550</name>
</gene>
<protein>
    <recommendedName>
        <fullName evidence="1">Streptomycin biosynthesis protein StrF domain-containing protein</fullName>
    </recommendedName>
</protein>
<name>A0A0Q3QNM0_9BACI</name>
<dbReference type="InterPro" id="IPR029044">
    <property type="entry name" value="Nucleotide-diphossugar_trans"/>
</dbReference>
<dbReference type="Proteomes" id="UP000050996">
    <property type="component" value="Unassembled WGS sequence"/>
</dbReference>
<sequence>MNKKKICFISCVNNLKQYKTALQYINSLLVPDGYEIETISIKQASSMTSGYNQGMKKSDAKYKVYLHQDTYILNRNFIFDIISIFEKYPKLGMLGVVGAITTPNGLWWKSPKVYGSVYHTFDGEGKIGLLSHLDVKGDYEKVRAIDGLIMITQYDLEWREDLFKGWHFYDVSQSLEFEKAGYDIGVPKQISHWCLHDTRKPNMYGYEENRRILVCHYKEYV</sequence>
<proteinExistence type="predicted"/>
<dbReference type="EMBL" id="LJIX01000006">
    <property type="protein sequence ID" value="KQL19318.1"/>
    <property type="molecule type" value="Genomic_DNA"/>
</dbReference>
<feature type="domain" description="Streptomycin biosynthesis protein StrF" evidence="1">
    <location>
        <begin position="7"/>
        <end position="217"/>
    </location>
</feature>
<evidence type="ECO:0000313" key="3">
    <source>
        <dbReference type="Proteomes" id="UP000050996"/>
    </source>
</evidence>
<evidence type="ECO:0000313" key="2">
    <source>
        <dbReference type="EMBL" id="KQL19318.1"/>
    </source>
</evidence>
<dbReference type="InterPro" id="IPR059123">
    <property type="entry name" value="StrF_dom"/>
</dbReference>
<dbReference type="STRING" id="1637975.AN957_12550"/>
<evidence type="ECO:0000259" key="1">
    <source>
        <dbReference type="Pfam" id="PF13712"/>
    </source>
</evidence>
<organism evidence="2 3">
    <name type="scientific">Cytobacillus solani</name>
    <dbReference type="NCBI Taxonomy" id="1637975"/>
    <lineage>
        <taxon>Bacteria</taxon>
        <taxon>Bacillati</taxon>
        <taxon>Bacillota</taxon>
        <taxon>Bacilli</taxon>
        <taxon>Bacillales</taxon>
        <taxon>Bacillaceae</taxon>
        <taxon>Cytobacillus</taxon>
    </lineage>
</organism>